<dbReference type="InterPro" id="IPR007757">
    <property type="entry name" value="MT-A70-like"/>
</dbReference>
<dbReference type="GO" id="GO:0003676">
    <property type="term" value="F:nucleic acid binding"/>
    <property type="evidence" value="ECO:0007669"/>
    <property type="project" value="InterPro"/>
</dbReference>
<dbReference type="PROSITE" id="PS51143">
    <property type="entry name" value="MT_A70"/>
    <property type="match status" value="1"/>
</dbReference>
<reference evidence="3 4" key="1">
    <citation type="journal article" date="2024" name="Plant J.">
        <title>Genome sequences and population genomics reveal climatic adaptation and genomic divergence between two closely related sweetgum species.</title>
        <authorList>
            <person name="Xu W.Q."/>
            <person name="Ren C.Q."/>
            <person name="Zhang X.Y."/>
            <person name="Comes H.P."/>
            <person name="Liu X.H."/>
            <person name="Li Y.G."/>
            <person name="Kettle C.J."/>
            <person name="Jalonen R."/>
            <person name="Gaisberger H."/>
            <person name="Ma Y.Z."/>
            <person name="Qiu Y.X."/>
        </authorList>
    </citation>
    <scope>NUCLEOTIDE SEQUENCE [LARGE SCALE GENOMIC DNA]</scope>
    <source>
        <strain evidence="3">Hangzhou</strain>
    </source>
</reference>
<evidence type="ECO:0000256" key="2">
    <source>
        <dbReference type="SAM" id="MobiDB-lite"/>
    </source>
</evidence>
<accession>A0AAP0NBH3</accession>
<evidence type="ECO:0000313" key="3">
    <source>
        <dbReference type="EMBL" id="KAK9270182.1"/>
    </source>
</evidence>
<dbReference type="Proteomes" id="UP001415857">
    <property type="component" value="Unassembled WGS sequence"/>
</dbReference>
<dbReference type="PANTHER" id="PTHR12829">
    <property type="entry name" value="N6-ADENOSINE-METHYLTRANSFERASE"/>
    <property type="match status" value="1"/>
</dbReference>
<evidence type="ECO:0008006" key="5">
    <source>
        <dbReference type="Google" id="ProtNLM"/>
    </source>
</evidence>
<proteinExistence type="inferred from homology"/>
<name>A0AAP0NBH3_LIQFO</name>
<sequence length="342" mass="39554">MADSETTQTSHQVSTFLSSGVYRFENSMAVFIDPVRLLNRSYTRFRVSPSAYYSRFFQPNQPPRVSSPNPRKRKRKDKQPHSLNQRELAADQRHQEARPLLMKAHEAVLQATELLSVLCDLRKDGCCSTECGELLLPAAQLEQSFFELGRVWQAPLYEITLNFHRQNKTIEDGGSLPVQNCEQTVLPIFNNLVANETNDDVEAEFFNIQYILPRKSCFYMSDLGQIHNLIPDEPDCGFNLIVVDPPWENRSAHQKSMYPTLPNRYFLSIPIKKLSHTEGALVALWVTNREKLRNFVEKELFPTWEVKYVATFYWLKVTSFSSSSLMNYWETASFHAQCSDYS</sequence>
<organism evidence="3 4">
    <name type="scientific">Liquidambar formosana</name>
    <name type="common">Formosan gum</name>
    <dbReference type="NCBI Taxonomy" id="63359"/>
    <lineage>
        <taxon>Eukaryota</taxon>
        <taxon>Viridiplantae</taxon>
        <taxon>Streptophyta</taxon>
        <taxon>Embryophyta</taxon>
        <taxon>Tracheophyta</taxon>
        <taxon>Spermatophyta</taxon>
        <taxon>Magnoliopsida</taxon>
        <taxon>eudicotyledons</taxon>
        <taxon>Gunneridae</taxon>
        <taxon>Pentapetalae</taxon>
        <taxon>Saxifragales</taxon>
        <taxon>Altingiaceae</taxon>
        <taxon>Liquidambar</taxon>
    </lineage>
</organism>
<comment type="caution">
    <text evidence="3">The sequence shown here is derived from an EMBL/GenBank/DDBJ whole genome shotgun (WGS) entry which is preliminary data.</text>
</comment>
<dbReference type="PANTHER" id="PTHR12829:SF4">
    <property type="entry name" value="N(6)-ADENINE-SPECIFIC METHYLTRANSFERASE METTL4"/>
    <property type="match status" value="1"/>
</dbReference>
<dbReference type="GO" id="GO:0032259">
    <property type="term" value="P:methylation"/>
    <property type="evidence" value="ECO:0007669"/>
    <property type="project" value="InterPro"/>
</dbReference>
<dbReference type="AlphaFoldDB" id="A0AAP0NBH3"/>
<dbReference type="Pfam" id="PF05063">
    <property type="entry name" value="MT-A70"/>
    <property type="match status" value="1"/>
</dbReference>
<feature type="compositionally biased region" description="Polar residues" evidence="2">
    <location>
        <begin position="58"/>
        <end position="69"/>
    </location>
</feature>
<dbReference type="PROSITE" id="PS00092">
    <property type="entry name" value="N6_MTASE"/>
    <property type="match status" value="1"/>
</dbReference>
<protein>
    <recommendedName>
        <fullName evidence="5">Methyltransferase-like protein 2</fullName>
    </recommendedName>
</protein>
<dbReference type="GO" id="GO:0005634">
    <property type="term" value="C:nucleus"/>
    <property type="evidence" value="ECO:0007669"/>
    <property type="project" value="TreeGrafter"/>
</dbReference>
<feature type="region of interest" description="Disordered" evidence="2">
    <location>
        <begin position="58"/>
        <end position="94"/>
    </location>
</feature>
<dbReference type="InterPro" id="IPR002052">
    <property type="entry name" value="DNA_methylase_N6_adenine_CS"/>
</dbReference>
<comment type="similarity">
    <text evidence="1">Belongs to the MT-A70-like family.</text>
</comment>
<dbReference type="GO" id="GO:0008168">
    <property type="term" value="F:methyltransferase activity"/>
    <property type="evidence" value="ECO:0007669"/>
    <property type="project" value="InterPro"/>
</dbReference>
<evidence type="ECO:0000256" key="1">
    <source>
        <dbReference type="PROSITE-ProRule" id="PRU00489"/>
    </source>
</evidence>
<keyword evidence="4" id="KW-1185">Reference proteome</keyword>
<dbReference type="EMBL" id="JBBPBK010000014">
    <property type="protein sequence ID" value="KAK9270182.1"/>
    <property type="molecule type" value="Genomic_DNA"/>
</dbReference>
<gene>
    <name evidence="3" type="ORF">L1049_025758</name>
</gene>
<evidence type="ECO:0000313" key="4">
    <source>
        <dbReference type="Proteomes" id="UP001415857"/>
    </source>
</evidence>